<name>A0A182QN56_9DIPT</name>
<keyword evidence="1" id="KW-0472">Membrane</keyword>
<dbReference type="Proteomes" id="UP000075886">
    <property type="component" value="Unassembled WGS sequence"/>
</dbReference>
<keyword evidence="1" id="KW-0812">Transmembrane</keyword>
<dbReference type="AlphaFoldDB" id="A0A182QN56"/>
<feature type="transmembrane region" description="Helical" evidence="1">
    <location>
        <begin position="125"/>
        <end position="143"/>
    </location>
</feature>
<evidence type="ECO:0000313" key="3">
    <source>
        <dbReference type="Proteomes" id="UP000075886"/>
    </source>
</evidence>
<proteinExistence type="predicted"/>
<reference evidence="3" key="1">
    <citation type="submission" date="2014-01" db="EMBL/GenBank/DDBJ databases">
        <title>The Genome Sequence of Anopheles farauti FAR1 (V2).</title>
        <authorList>
            <consortium name="The Broad Institute Genomics Platform"/>
            <person name="Neafsey D.E."/>
            <person name="Besansky N."/>
            <person name="Howell P."/>
            <person name="Walton C."/>
            <person name="Young S.K."/>
            <person name="Zeng Q."/>
            <person name="Gargeya S."/>
            <person name="Fitzgerald M."/>
            <person name="Haas B."/>
            <person name="Abouelleil A."/>
            <person name="Allen A.W."/>
            <person name="Alvarado L."/>
            <person name="Arachchi H.M."/>
            <person name="Berlin A.M."/>
            <person name="Chapman S.B."/>
            <person name="Gainer-Dewar J."/>
            <person name="Goldberg J."/>
            <person name="Griggs A."/>
            <person name="Gujja S."/>
            <person name="Hansen M."/>
            <person name="Howarth C."/>
            <person name="Imamovic A."/>
            <person name="Ireland A."/>
            <person name="Larimer J."/>
            <person name="McCowan C."/>
            <person name="Murphy C."/>
            <person name="Pearson M."/>
            <person name="Poon T.W."/>
            <person name="Priest M."/>
            <person name="Roberts A."/>
            <person name="Saif S."/>
            <person name="Shea T."/>
            <person name="Sisk P."/>
            <person name="Sykes S."/>
            <person name="Wortman J."/>
            <person name="Nusbaum C."/>
            <person name="Birren B."/>
        </authorList>
    </citation>
    <scope>NUCLEOTIDE SEQUENCE [LARGE SCALE GENOMIC DNA]</scope>
    <source>
        <strain evidence="3">FAR1</strain>
    </source>
</reference>
<protein>
    <recommendedName>
        <fullName evidence="4">Transmembrane protein</fullName>
    </recommendedName>
</protein>
<accession>A0A182QN56</accession>
<keyword evidence="1" id="KW-1133">Transmembrane helix</keyword>
<evidence type="ECO:0000313" key="2">
    <source>
        <dbReference type="EnsemblMetazoa" id="AFAF013537-PA"/>
    </source>
</evidence>
<dbReference type="VEuPathDB" id="VectorBase:AFAF013537"/>
<sequence length="159" mass="17387">MYTAPAVDSVAADGLNQRPKSPAAVFRLMSNLSVRLSRLLAVVVVKSTNDSSSHYPWTNPAEIVPTLDRWAGGVDEALATALRARFVRKVVAVVMVDHNLPSTLWTLVAHAGQLPDADLKVWRNLAFVVVVVVMLVVVVLVFADELAANDDFFLLRLVR</sequence>
<evidence type="ECO:0008006" key="4">
    <source>
        <dbReference type="Google" id="ProtNLM"/>
    </source>
</evidence>
<organism evidence="2 3">
    <name type="scientific">Anopheles farauti</name>
    <dbReference type="NCBI Taxonomy" id="69004"/>
    <lineage>
        <taxon>Eukaryota</taxon>
        <taxon>Metazoa</taxon>
        <taxon>Ecdysozoa</taxon>
        <taxon>Arthropoda</taxon>
        <taxon>Hexapoda</taxon>
        <taxon>Insecta</taxon>
        <taxon>Pterygota</taxon>
        <taxon>Neoptera</taxon>
        <taxon>Endopterygota</taxon>
        <taxon>Diptera</taxon>
        <taxon>Nematocera</taxon>
        <taxon>Culicoidea</taxon>
        <taxon>Culicidae</taxon>
        <taxon>Anophelinae</taxon>
        <taxon>Anopheles</taxon>
    </lineage>
</organism>
<dbReference type="EMBL" id="AXCN02000225">
    <property type="status" value="NOT_ANNOTATED_CDS"/>
    <property type="molecule type" value="Genomic_DNA"/>
</dbReference>
<dbReference type="EnsemblMetazoa" id="AFAF013537-RA">
    <property type="protein sequence ID" value="AFAF013537-PA"/>
    <property type="gene ID" value="AFAF013537"/>
</dbReference>
<keyword evidence="3" id="KW-1185">Reference proteome</keyword>
<evidence type="ECO:0000256" key="1">
    <source>
        <dbReference type="SAM" id="Phobius"/>
    </source>
</evidence>
<reference evidence="2" key="2">
    <citation type="submission" date="2020-05" db="UniProtKB">
        <authorList>
            <consortium name="EnsemblMetazoa"/>
        </authorList>
    </citation>
    <scope>IDENTIFICATION</scope>
    <source>
        <strain evidence="2">FAR1</strain>
    </source>
</reference>